<dbReference type="PANTHER" id="PTHR30028">
    <property type="entry name" value="UPF0014 INNER MEMBRANE PROTEIN YBBM-RELATED"/>
    <property type="match status" value="1"/>
</dbReference>
<sequence length="248" mass="27190">MKDISYMALLAAFLFMTVPLWLSYKQQLGISKDIIIASIRAFAQLLAIGYIITFVFSIKSPVVFTLLILFMIVIAARTSGKRGSVFYHSFWIAFAAIVTAEIVSVSIWVLFDMVDYEAQYILPMSGMIIGSSMVAVSLTFDRMSREFDATKELIMGKLALGATKRQAAQELIEATVKAALIPNVEAMKTIGLVQLPGMMTGAIIAGASPVIAVKYQLVILLTAFGNAAITAIMVSFLTYSAFFKQRMF</sequence>
<keyword evidence="5 6" id="KW-0472">Membrane</keyword>
<dbReference type="Proteomes" id="UP000077271">
    <property type="component" value="Unassembled WGS sequence"/>
</dbReference>
<feature type="transmembrane region" description="Helical" evidence="6">
    <location>
        <begin position="90"/>
        <end position="114"/>
    </location>
</feature>
<comment type="caution">
    <text evidence="7">The sequence shown here is derived from an EMBL/GenBank/DDBJ whole genome shotgun (WGS) entry which is preliminary data.</text>
</comment>
<keyword evidence="4 6" id="KW-1133">Transmembrane helix</keyword>
<dbReference type="GO" id="GO:0005886">
    <property type="term" value="C:plasma membrane"/>
    <property type="evidence" value="ECO:0007669"/>
    <property type="project" value="TreeGrafter"/>
</dbReference>
<evidence type="ECO:0000256" key="4">
    <source>
        <dbReference type="ARBA" id="ARBA00022989"/>
    </source>
</evidence>
<feature type="transmembrane region" description="Helical" evidence="6">
    <location>
        <begin position="217"/>
        <end position="242"/>
    </location>
</feature>
<feature type="transmembrane region" description="Helical" evidence="6">
    <location>
        <begin position="6"/>
        <end position="22"/>
    </location>
</feature>
<dbReference type="RefSeq" id="WP_082860593.1">
    <property type="nucleotide sequence ID" value="NZ_LQWZ01000033.1"/>
</dbReference>
<evidence type="ECO:0000313" key="7">
    <source>
        <dbReference type="EMBL" id="OAH54267.1"/>
    </source>
</evidence>
<dbReference type="AlphaFoldDB" id="A0A177KMB4"/>
<dbReference type="PANTHER" id="PTHR30028:SF0">
    <property type="entry name" value="PROTEIN ALUMINUM SENSITIVE 3"/>
    <property type="match status" value="1"/>
</dbReference>
<protein>
    <recommendedName>
        <fullName evidence="9">Iron export ABC transporter permease subunit FetB</fullName>
    </recommendedName>
</protein>
<feature type="transmembrane region" description="Helical" evidence="6">
    <location>
        <begin position="120"/>
        <end position="140"/>
    </location>
</feature>
<comment type="similarity">
    <text evidence="2">Belongs to the UPF0014 family.</text>
</comment>
<reference evidence="7 8" key="1">
    <citation type="submission" date="2016-01" db="EMBL/GenBank/DDBJ databases">
        <title>Investigation of taxonomic status of Bacillus aminovorans.</title>
        <authorList>
            <person name="Verma A."/>
            <person name="Pal Y."/>
            <person name="Krishnamurthi S."/>
        </authorList>
    </citation>
    <scope>NUCLEOTIDE SEQUENCE [LARGE SCALE GENOMIC DNA]</scope>
    <source>
        <strain evidence="7 8">DSM 4337</strain>
    </source>
</reference>
<dbReference type="InterPro" id="IPR005226">
    <property type="entry name" value="UPF0014_fam"/>
</dbReference>
<evidence type="ECO:0000313" key="8">
    <source>
        <dbReference type="Proteomes" id="UP000077271"/>
    </source>
</evidence>
<keyword evidence="3 6" id="KW-0812">Transmembrane</keyword>
<comment type="subcellular location">
    <subcellularLocation>
        <location evidence="1">Membrane</location>
        <topology evidence="1">Multi-pass membrane protein</topology>
    </subcellularLocation>
</comment>
<evidence type="ECO:0000256" key="6">
    <source>
        <dbReference type="SAM" id="Phobius"/>
    </source>
</evidence>
<evidence type="ECO:0000256" key="5">
    <source>
        <dbReference type="ARBA" id="ARBA00023136"/>
    </source>
</evidence>
<accession>A0A177KMB4</accession>
<evidence type="ECO:0000256" key="2">
    <source>
        <dbReference type="ARBA" id="ARBA00005268"/>
    </source>
</evidence>
<feature type="transmembrane region" description="Helical" evidence="6">
    <location>
        <begin position="34"/>
        <end position="56"/>
    </location>
</feature>
<proteinExistence type="inferred from homology"/>
<evidence type="ECO:0008006" key="9">
    <source>
        <dbReference type="Google" id="ProtNLM"/>
    </source>
</evidence>
<feature type="transmembrane region" description="Helical" evidence="6">
    <location>
        <begin position="190"/>
        <end position="211"/>
    </location>
</feature>
<organism evidence="7 8">
    <name type="scientific">Domibacillus aminovorans</name>
    <dbReference type="NCBI Taxonomy" id="29332"/>
    <lineage>
        <taxon>Bacteria</taxon>
        <taxon>Bacillati</taxon>
        <taxon>Bacillota</taxon>
        <taxon>Bacilli</taxon>
        <taxon>Bacillales</taxon>
        <taxon>Bacillaceae</taxon>
        <taxon>Domibacillus</taxon>
    </lineage>
</organism>
<dbReference type="Pfam" id="PF03649">
    <property type="entry name" value="UPF0014"/>
    <property type="match status" value="1"/>
</dbReference>
<gene>
    <name evidence="7" type="ORF">AWH48_06570</name>
</gene>
<name>A0A177KMB4_9BACI</name>
<evidence type="ECO:0000256" key="1">
    <source>
        <dbReference type="ARBA" id="ARBA00004141"/>
    </source>
</evidence>
<dbReference type="OrthoDB" id="9791807at2"/>
<dbReference type="EMBL" id="LQWZ01000033">
    <property type="protein sequence ID" value="OAH54267.1"/>
    <property type="molecule type" value="Genomic_DNA"/>
</dbReference>
<evidence type="ECO:0000256" key="3">
    <source>
        <dbReference type="ARBA" id="ARBA00022692"/>
    </source>
</evidence>
<feature type="transmembrane region" description="Helical" evidence="6">
    <location>
        <begin position="62"/>
        <end position="78"/>
    </location>
</feature>